<protein>
    <recommendedName>
        <fullName evidence="6">Mid2 domain-containing protein</fullName>
    </recommendedName>
</protein>
<evidence type="ECO:0000256" key="2">
    <source>
        <dbReference type="SAM" id="Phobius"/>
    </source>
</evidence>
<evidence type="ECO:0000313" key="5">
    <source>
        <dbReference type="Proteomes" id="UP000636479"/>
    </source>
</evidence>
<feature type="compositionally biased region" description="Polar residues" evidence="1">
    <location>
        <begin position="363"/>
        <end position="379"/>
    </location>
</feature>
<evidence type="ECO:0000313" key="4">
    <source>
        <dbReference type="EMBL" id="KAF7304108.1"/>
    </source>
</evidence>
<dbReference type="Proteomes" id="UP000636479">
    <property type="component" value="Unassembled WGS sequence"/>
</dbReference>
<feature type="transmembrane region" description="Helical" evidence="2">
    <location>
        <begin position="287"/>
        <end position="311"/>
    </location>
</feature>
<keyword evidence="2" id="KW-1133">Transmembrane helix</keyword>
<keyword evidence="2" id="KW-0812">Transmembrane</keyword>
<reference evidence="4" key="1">
    <citation type="submission" date="2020-05" db="EMBL/GenBank/DDBJ databases">
        <title>Mycena genomes resolve the evolution of fungal bioluminescence.</title>
        <authorList>
            <person name="Tsai I.J."/>
        </authorList>
    </citation>
    <scope>NUCLEOTIDE SEQUENCE</scope>
    <source>
        <strain evidence="4">171206Taipei</strain>
    </source>
</reference>
<comment type="caution">
    <text evidence="4">The sequence shown here is derived from an EMBL/GenBank/DDBJ whole genome shotgun (WGS) entry which is preliminary data.</text>
</comment>
<feature type="chain" id="PRO_5034492465" description="Mid2 domain-containing protein" evidence="3">
    <location>
        <begin position="32"/>
        <end position="427"/>
    </location>
</feature>
<evidence type="ECO:0000256" key="3">
    <source>
        <dbReference type="SAM" id="SignalP"/>
    </source>
</evidence>
<organism evidence="4 5">
    <name type="scientific">Mycena indigotica</name>
    <dbReference type="NCBI Taxonomy" id="2126181"/>
    <lineage>
        <taxon>Eukaryota</taxon>
        <taxon>Fungi</taxon>
        <taxon>Dikarya</taxon>
        <taxon>Basidiomycota</taxon>
        <taxon>Agaricomycotina</taxon>
        <taxon>Agaricomycetes</taxon>
        <taxon>Agaricomycetidae</taxon>
        <taxon>Agaricales</taxon>
        <taxon>Marasmiineae</taxon>
        <taxon>Mycenaceae</taxon>
        <taxon>Mycena</taxon>
    </lineage>
</organism>
<feature type="compositionally biased region" description="Polar residues" evidence="1">
    <location>
        <begin position="207"/>
        <end position="235"/>
    </location>
</feature>
<keyword evidence="5" id="KW-1185">Reference proteome</keyword>
<evidence type="ECO:0000256" key="1">
    <source>
        <dbReference type="SAM" id="MobiDB-lite"/>
    </source>
</evidence>
<feature type="compositionally biased region" description="Polar residues" evidence="1">
    <location>
        <begin position="183"/>
        <end position="192"/>
    </location>
</feature>
<dbReference type="EMBL" id="JACAZF010000005">
    <property type="protein sequence ID" value="KAF7304108.1"/>
    <property type="molecule type" value="Genomic_DNA"/>
</dbReference>
<feature type="region of interest" description="Disordered" evidence="1">
    <location>
        <begin position="183"/>
        <end position="235"/>
    </location>
</feature>
<sequence>MWPLGFRRSHRRSFLLSTLFLLFLAPYTALAALINTTYDDTTASFKWYGHWRPGSTATPCTFAACNPPVDFSQVHQQTWQAGLFAVNNVATTNGTFTFTGSAVYIYGIDRANLQPQVQFTLGNIRTTHRYTGSEPFVYNSLFFAATGLPAGQIHVVSFNFVAAPTNVAAQEAWLDYAVVTSEGDVSTGSNPNPGDGGGESSHPPQSPAGQSSLPGNTGDSQPQRPSSTGSTSTFGAQISIRPFGSSSTFTSSEGFFAATGAGNAQVPTDSTTSNGLQSSAAGTHNRIGAILGIVIGVLAPAILIIIAWCLWRRSRAARRRQLRPLVSHQKLSGYPGREASELSPRHPVFVDQGLSRASHDGYSTTTGAMSDSPFSSSNPAWHAAPSEAGMGSLSVSALSSGMETERERMVEARLQELEKHVIVPPPY</sequence>
<feature type="signal peptide" evidence="3">
    <location>
        <begin position="1"/>
        <end position="31"/>
    </location>
</feature>
<dbReference type="AlphaFoldDB" id="A0A8H6SQS0"/>
<gene>
    <name evidence="4" type="ORF">MIND_00642400</name>
</gene>
<proteinExistence type="predicted"/>
<keyword evidence="3" id="KW-0732">Signal</keyword>
<name>A0A8H6SQS0_9AGAR</name>
<evidence type="ECO:0008006" key="6">
    <source>
        <dbReference type="Google" id="ProtNLM"/>
    </source>
</evidence>
<accession>A0A8H6SQS0</accession>
<dbReference type="OrthoDB" id="3063542at2759"/>
<keyword evidence="2" id="KW-0472">Membrane</keyword>
<feature type="region of interest" description="Disordered" evidence="1">
    <location>
        <begin position="363"/>
        <end position="385"/>
    </location>
</feature>
<dbReference type="GeneID" id="59345675"/>
<dbReference type="RefSeq" id="XP_037221080.1">
    <property type="nucleotide sequence ID" value="XM_037363159.1"/>
</dbReference>